<dbReference type="AlphaFoldDB" id="A0A0M9GBL6"/>
<comment type="caution">
    <text evidence="4">The sequence shown here is derived from an EMBL/GenBank/DDBJ whole genome shotgun (WGS) entry which is preliminary data.</text>
</comment>
<dbReference type="InterPro" id="IPR001623">
    <property type="entry name" value="DnaJ_domain"/>
</dbReference>
<dbReference type="InterPro" id="IPR052243">
    <property type="entry name" value="Mito_inner_membrane_organizer"/>
</dbReference>
<keyword evidence="1" id="KW-0143">Chaperone</keyword>
<dbReference type="Pfam" id="PF11875">
    <property type="entry name" value="DnaJ-like_C11_C"/>
    <property type="match status" value="1"/>
</dbReference>
<evidence type="ECO:0000256" key="2">
    <source>
        <dbReference type="SAM" id="MobiDB-lite"/>
    </source>
</evidence>
<feature type="region of interest" description="Disordered" evidence="2">
    <location>
        <begin position="344"/>
        <end position="386"/>
    </location>
</feature>
<organism evidence="4 5">
    <name type="scientific">Leptomonas pyrrhocoris</name>
    <name type="common">Firebug parasite</name>
    <dbReference type="NCBI Taxonomy" id="157538"/>
    <lineage>
        <taxon>Eukaryota</taxon>
        <taxon>Discoba</taxon>
        <taxon>Euglenozoa</taxon>
        <taxon>Kinetoplastea</taxon>
        <taxon>Metakinetoplastina</taxon>
        <taxon>Trypanosomatida</taxon>
        <taxon>Trypanosomatidae</taxon>
        <taxon>Leishmaniinae</taxon>
        <taxon>Leptomonas</taxon>
    </lineage>
</organism>
<protein>
    <submittedName>
        <fullName evidence="4">Putative mitochondrial chaperone protein DNAj</fullName>
    </submittedName>
</protein>
<sequence length="946" mass="101378">MNDDAYVERARVLLRGLESENAENADISAAAYSSSDPSGYYGCLGVSPKATPQEVRRAFLFLSQRYHTDKHSNQSETAQSLMNDRFQQLQNAYTVLSDERQRAAYDAGGATGIERLSLVPVGLHRREDILSYVLSLEREAQLLQTAKMASASSQTTLNFSTAHFFPFLAPEAAAAEAGGEAEGEEGQDEKEELQGVAAAAAAATATATTAVEEGRADATVQPTTGASAQSSSSEPAKGQRSSFVPSLASPSAPFNARATPAGSADTSTASAAAESKKTATTPQGAPGVSTTGGASSTEAPHGSVNSNRNSGGPTMAAHVTAKEIEVDGRRQIVLIPSADVQRQLRQRMHAESDVSSSGGASASSSSFSSPKRNGAGRPRGSPPFRRLTPAQSVLLAVIPKSVAFRSSFQHMLTPKLVATFRTDAMTLQRSNNTSLTTSVEYQPDDIRTYESSLRFTVTALKWCLQQHRALTPLWAMKSKLTAFKGAQLLQKLELTLIRKLSPTTELESAVAMSLNEHGFFRSSVNDLTADVQQGVSAYIGFHTMFLSAFTGGKVILGVDTKDPKNPPAYGRLRYTINCSPLAGQTTLGVEALYCPSNVQQYGLSFSTVLPYSISPIAPPLFLVESTQFAVVNQISLLYVRGPHRISVPIIVFISPKVSQGLAWMSVPLAVYRIATMLYRPYSRARAIHYYTQQRKLHIAETDVAREKARLEQLALESLVLMSRASEERKGGLVILNARYGVIEPQFAEVATPPRTPVVTRTPTPLPCAANSSSTPTTPPPPSSGPANTSGSPPRRRTKAAAAAAGGGRGGGLAASKGWWPSQILARVAERLVNGWLRRRASAAAREREGVGDGDGDAYEAAHDAVRQDAIPLVIDVTIAVQNLVRDSALTLPAGTKSTLVGFCDPDPYTPEQKSLKVVYWFRKRKHTAIFADDEAVELPQREHLMT</sequence>
<dbReference type="OrthoDB" id="18010at2759"/>
<dbReference type="OMA" id="QFAVVNQ"/>
<feature type="compositionally biased region" description="Low complexity" evidence="2">
    <location>
        <begin position="355"/>
        <end position="369"/>
    </location>
</feature>
<accession>A0A0M9GBL6</accession>
<feature type="compositionally biased region" description="Polar residues" evidence="2">
    <location>
        <begin position="220"/>
        <end position="244"/>
    </location>
</feature>
<feature type="region of interest" description="Disordered" evidence="2">
    <location>
        <begin position="753"/>
        <end position="811"/>
    </location>
</feature>
<dbReference type="VEuPathDB" id="TriTrypDB:LpyrH10_01_8890"/>
<feature type="compositionally biased region" description="Low complexity" evidence="2">
    <location>
        <begin position="258"/>
        <end position="281"/>
    </location>
</feature>
<feature type="domain" description="J" evidence="3">
    <location>
        <begin position="39"/>
        <end position="109"/>
    </location>
</feature>
<keyword evidence="5" id="KW-1185">Reference proteome</keyword>
<dbReference type="GeneID" id="26901186"/>
<dbReference type="Pfam" id="PF00226">
    <property type="entry name" value="DnaJ"/>
    <property type="match status" value="1"/>
</dbReference>
<dbReference type="SUPFAM" id="SSF46565">
    <property type="entry name" value="Chaperone J-domain"/>
    <property type="match status" value="1"/>
</dbReference>
<reference evidence="4 5" key="1">
    <citation type="submission" date="2015-07" db="EMBL/GenBank/DDBJ databases">
        <title>High-quality genome of monoxenous trypanosomatid Leptomonas pyrrhocoris.</title>
        <authorList>
            <person name="Flegontov P."/>
            <person name="Butenko A."/>
            <person name="Firsov S."/>
            <person name="Vlcek C."/>
            <person name="Logacheva M.D."/>
            <person name="Field M."/>
            <person name="Filatov D."/>
            <person name="Flegontova O."/>
            <person name="Gerasimov E."/>
            <person name="Jackson A.P."/>
            <person name="Kelly S."/>
            <person name="Opperdoes F."/>
            <person name="O'Reilly A."/>
            <person name="Votypka J."/>
            <person name="Yurchenko V."/>
            <person name="Lukes J."/>
        </authorList>
    </citation>
    <scope>NUCLEOTIDE SEQUENCE [LARGE SCALE GENOMIC DNA]</scope>
    <source>
        <strain evidence="4">H10</strain>
    </source>
</reference>
<dbReference type="PANTHER" id="PTHR44157">
    <property type="entry name" value="DNAJ HOMOLOG SUBFAMILY C MEMBER 11"/>
    <property type="match status" value="1"/>
</dbReference>
<dbReference type="CDD" id="cd06257">
    <property type="entry name" value="DnaJ"/>
    <property type="match status" value="1"/>
</dbReference>
<dbReference type="Gene3D" id="1.10.287.110">
    <property type="entry name" value="DnaJ domain"/>
    <property type="match status" value="1"/>
</dbReference>
<evidence type="ECO:0000256" key="1">
    <source>
        <dbReference type="ARBA" id="ARBA00023186"/>
    </source>
</evidence>
<evidence type="ECO:0000313" key="4">
    <source>
        <dbReference type="EMBL" id="KPA86836.1"/>
    </source>
</evidence>
<dbReference type="GO" id="GO:0042407">
    <property type="term" value="P:cristae formation"/>
    <property type="evidence" value="ECO:0007669"/>
    <property type="project" value="TreeGrafter"/>
</dbReference>
<dbReference type="PANTHER" id="PTHR44157:SF1">
    <property type="entry name" value="DNAJ HOMOLOG SUBFAMILY C MEMBER 11"/>
    <property type="match status" value="1"/>
</dbReference>
<dbReference type="SMART" id="SM00271">
    <property type="entry name" value="DnaJ"/>
    <property type="match status" value="1"/>
</dbReference>
<dbReference type="RefSeq" id="XP_015665275.1">
    <property type="nucleotide sequence ID" value="XM_015797267.1"/>
</dbReference>
<dbReference type="PRINTS" id="PR00625">
    <property type="entry name" value="JDOMAIN"/>
</dbReference>
<evidence type="ECO:0000259" key="3">
    <source>
        <dbReference type="PROSITE" id="PS50076"/>
    </source>
</evidence>
<feature type="compositionally biased region" description="Polar residues" evidence="2">
    <location>
        <begin position="288"/>
        <end position="312"/>
    </location>
</feature>
<dbReference type="PROSITE" id="PS50076">
    <property type="entry name" value="DNAJ_2"/>
    <property type="match status" value="1"/>
</dbReference>
<dbReference type="Proteomes" id="UP000037923">
    <property type="component" value="Unassembled WGS sequence"/>
</dbReference>
<name>A0A0M9GBL6_LEPPY</name>
<dbReference type="EMBL" id="LGTL01000001">
    <property type="protein sequence ID" value="KPA86836.1"/>
    <property type="molecule type" value="Genomic_DNA"/>
</dbReference>
<dbReference type="InterPro" id="IPR036869">
    <property type="entry name" value="J_dom_sf"/>
</dbReference>
<dbReference type="InterPro" id="IPR024586">
    <property type="entry name" value="DnaJ-like_C11_C"/>
</dbReference>
<evidence type="ECO:0000313" key="5">
    <source>
        <dbReference type="Proteomes" id="UP000037923"/>
    </source>
</evidence>
<feature type="region of interest" description="Disordered" evidence="2">
    <location>
        <begin position="207"/>
        <end position="314"/>
    </location>
</feature>
<dbReference type="GO" id="GO:0005739">
    <property type="term" value="C:mitochondrion"/>
    <property type="evidence" value="ECO:0007669"/>
    <property type="project" value="GOC"/>
</dbReference>
<proteinExistence type="predicted"/>
<gene>
    <name evidence="4" type="ORF">ABB37_00889</name>
</gene>